<evidence type="ECO:0000313" key="1">
    <source>
        <dbReference type="EMBL" id="KIK94146.1"/>
    </source>
</evidence>
<proteinExistence type="predicted"/>
<evidence type="ECO:0000313" key="2">
    <source>
        <dbReference type="Proteomes" id="UP000054538"/>
    </source>
</evidence>
<dbReference type="Proteomes" id="UP000054538">
    <property type="component" value="Unassembled WGS sequence"/>
</dbReference>
<reference evidence="2" key="2">
    <citation type="submission" date="2015-01" db="EMBL/GenBank/DDBJ databases">
        <title>Evolutionary Origins and Diversification of the Mycorrhizal Mutualists.</title>
        <authorList>
            <consortium name="DOE Joint Genome Institute"/>
            <consortium name="Mycorrhizal Genomics Consortium"/>
            <person name="Kohler A."/>
            <person name="Kuo A."/>
            <person name="Nagy L.G."/>
            <person name="Floudas D."/>
            <person name="Copeland A."/>
            <person name="Barry K.W."/>
            <person name="Cichocki N."/>
            <person name="Veneault-Fourrey C."/>
            <person name="LaButti K."/>
            <person name="Lindquist E.A."/>
            <person name="Lipzen A."/>
            <person name="Lundell T."/>
            <person name="Morin E."/>
            <person name="Murat C."/>
            <person name="Riley R."/>
            <person name="Ohm R."/>
            <person name="Sun H."/>
            <person name="Tunlid A."/>
            <person name="Henrissat B."/>
            <person name="Grigoriev I.V."/>
            <person name="Hibbett D.S."/>
            <person name="Martin F."/>
        </authorList>
    </citation>
    <scope>NUCLEOTIDE SEQUENCE [LARGE SCALE GENOMIC DNA]</scope>
    <source>
        <strain evidence="2">Ve08.2h10</strain>
    </source>
</reference>
<dbReference type="EMBL" id="KN825127">
    <property type="protein sequence ID" value="KIK94146.1"/>
    <property type="molecule type" value="Genomic_DNA"/>
</dbReference>
<sequence>KQYSPAAAAPPKPLNELHLAKTRTGIFSVTRGDLCTGIRCLFPPRIFPYRLHADWARPLDRQNEQLFYTAEEHQHPSVCDFHMAGSHDQLAYRKV</sequence>
<dbReference type="HOGENOM" id="CLU_2378453_0_0_1"/>
<keyword evidence="2" id="KW-1185">Reference proteome</keyword>
<accession>A0A0D0DWD4</accession>
<name>A0A0D0DWD4_9AGAM</name>
<gene>
    <name evidence="1" type="ORF">PAXRUDRAFT_143520</name>
</gene>
<dbReference type="OrthoDB" id="58529at2759"/>
<dbReference type="InParanoid" id="A0A0D0DWD4"/>
<protein>
    <submittedName>
        <fullName evidence="1">Unplaced genomic scaffold scaffold_305, whole genome shotgun sequence</fullName>
    </submittedName>
</protein>
<reference evidence="1 2" key="1">
    <citation type="submission" date="2014-04" db="EMBL/GenBank/DDBJ databases">
        <authorList>
            <consortium name="DOE Joint Genome Institute"/>
            <person name="Kuo A."/>
            <person name="Kohler A."/>
            <person name="Jargeat P."/>
            <person name="Nagy L.G."/>
            <person name="Floudas D."/>
            <person name="Copeland A."/>
            <person name="Barry K.W."/>
            <person name="Cichocki N."/>
            <person name="Veneault-Fourrey C."/>
            <person name="LaButti K."/>
            <person name="Lindquist E.A."/>
            <person name="Lipzen A."/>
            <person name="Lundell T."/>
            <person name="Morin E."/>
            <person name="Murat C."/>
            <person name="Sun H."/>
            <person name="Tunlid A."/>
            <person name="Henrissat B."/>
            <person name="Grigoriev I.V."/>
            <person name="Hibbett D.S."/>
            <person name="Martin F."/>
            <person name="Nordberg H.P."/>
            <person name="Cantor M.N."/>
            <person name="Hua S.X."/>
        </authorList>
    </citation>
    <scope>NUCLEOTIDE SEQUENCE [LARGE SCALE GENOMIC DNA]</scope>
    <source>
        <strain evidence="1 2">Ve08.2h10</strain>
    </source>
</reference>
<dbReference type="AlphaFoldDB" id="A0A0D0DWD4"/>
<organism evidence="1 2">
    <name type="scientific">Paxillus rubicundulus Ve08.2h10</name>
    <dbReference type="NCBI Taxonomy" id="930991"/>
    <lineage>
        <taxon>Eukaryota</taxon>
        <taxon>Fungi</taxon>
        <taxon>Dikarya</taxon>
        <taxon>Basidiomycota</taxon>
        <taxon>Agaricomycotina</taxon>
        <taxon>Agaricomycetes</taxon>
        <taxon>Agaricomycetidae</taxon>
        <taxon>Boletales</taxon>
        <taxon>Paxilineae</taxon>
        <taxon>Paxillaceae</taxon>
        <taxon>Paxillus</taxon>
    </lineage>
</organism>
<feature type="non-terminal residue" evidence="1">
    <location>
        <position position="1"/>
    </location>
</feature>